<dbReference type="ExpressionAtlas" id="M1BUL0">
    <property type="expression patterns" value="baseline"/>
</dbReference>
<dbReference type="PANTHER" id="PTHR47670:SF1">
    <property type="entry name" value="ADENYLYLSULFATASE HINT3"/>
    <property type="match status" value="1"/>
</dbReference>
<dbReference type="EnsemblPlants" id="PGSC0003DMT400053204">
    <property type="protein sequence ID" value="PGSC0003DMT400053204"/>
    <property type="gene ID" value="PGSC0003DMG400020651"/>
</dbReference>
<reference evidence="2" key="1">
    <citation type="journal article" date="2011" name="Nature">
        <title>Genome sequence and analysis of the tuber crop potato.</title>
        <authorList>
            <consortium name="The Potato Genome Sequencing Consortium"/>
        </authorList>
    </citation>
    <scope>NUCLEOTIDE SEQUENCE [LARGE SCALE GENOMIC DNA]</scope>
    <source>
        <strain evidence="2">cv. DM1-3 516 R44</strain>
    </source>
</reference>
<evidence type="ECO:0000313" key="2">
    <source>
        <dbReference type="Proteomes" id="UP000011115"/>
    </source>
</evidence>
<proteinExistence type="predicted"/>
<keyword evidence="2" id="KW-1185">Reference proteome</keyword>
<organism evidence="1 2">
    <name type="scientific">Solanum tuberosum</name>
    <name type="common">Potato</name>
    <dbReference type="NCBI Taxonomy" id="4113"/>
    <lineage>
        <taxon>Eukaryota</taxon>
        <taxon>Viridiplantae</taxon>
        <taxon>Streptophyta</taxon>
        <taxon>Embryophyta</taxon>
        <taxon>Tracheophyta</taxon>
        <taxon>Spermatophyta</taxon>
        <taxon>Magnoliopsida</taxon>
        <taxon>eudicotyledons</taxon>
        <taxon>Gunneridae</taxon>
        <taxon>Pentapetalae</taxon>
        <taxon>asterids</taxon>
        <taxon>lamiids</taxon>
        <taxon>Solanales</taxon>
        <taxon>Solanaceae</taxon>
        <taxon>Solanoideae</taxon>
        <taxon>Solaneae</taxon>
        <taxon>Solanum</taxon>
    </lineage>
</organism>
<dbReference type="HOGENOM" id="CLU_2053841_0_0_1"/>
<dbReference type="AlphaFoldDB" id="M1BUL0"/>
<accession>M1BUL0</accession>
<dbReference type="Proteomes" id="UP000011115">
    <property type="component" value="Unassembled WGS sequence"/>
</dbReference>
<sequence>MEATSTATALRRLSILSSHFRTHCSYLQVSAFNCSSTDGENQENGCVFCLIVRGEAPALKTHIHIIPRKASDCLWTSESLSRCPLKSDEAQKLADGIKENLSISNNIEDSKGHGSSLIVN</sequence>
<dbReference type="Gramene" id="PGSC0003DMT400053204">
    <property type="protein sequence ID" value="PGSC0003DMT400053204"/>
    <property type="gene ID" value="PGSC0003DMG400020651"/>
</dbReference>
<name>M1BUL0_SOLTU</name>
<evidence type="ECO:0000313" key="1">
    <source>
        <dbReference type="EnsemblPlants" id="PGSC0003DMT400053204"/>
    </source>
</evidence>
<protein>
    <submittedName>
        <fullName evidence="1">Histidine triad family protein</fullName>
    </submittedName>
</protein>
<dbReference type="OrthoDB" id="672793at2759"/>
<gene>
    <name evidence="1" type="primary">LOC102584706</name>
</gene>
<dbReference type="PANTHER" id="PTHR47670">
    <property type="entry name" value="ADENYLYLSULFATASE HINT3"/>
    <property type="match status" value="1"/>
</dbReference>
<reference evidence="1" key="2">
    <citation type="submission" date="2015-06" db="UniProtKB">
        <authorList>
            <consortium name="EnsemblPlants"/>
        </authorList>
    </citation>
    <scope>IDENTIFICATION</scope>
    <source>
        <strain evidence="1">DM1-3 516 R44</strain>
    </source>
</reference>